<evidence type="ECO:0000256" key="3">
    <source>
        <dbReference type="SAM" id="MobiDB-lite"/>
    </source>
</evidence>
<proteinExistence type="predicted"/>
<sequence>MRRQTKIDISKTRLCESIRLRRSKHVSLSRGCQTGCGSMVCASLLRSHILHHQIRSRRLQLTMAIPKNNAQPIDSDSSMASSIGTAQLFDLADFSDITIKFAGKAIRCHKLVFCTKSQYFNGLCGPKSRFAESQLKEIELKEDDPNALEAVLRYIYDGDSTPKRPDDWLYQLEVAKAANKYLLGDLEQAAFKQSCKITDAVDCNASEMLVSIDKIREAGIEHKHLAVAKKLEDKHLCKLLQERCYRARVEEDKALLWKHLDRFSFVHDTIELELARIINNFVETAHRIRCSSLMERIVDRSELLLEHSSPPSSPGLGHIKHLGDFEYVDQKQGPTTADREGTDDELDFVLFAPSAKKSEASQAVAKIRIQTPPPDDKDPRFIIPSRSEAYYFTGPRSAEQHQNFEAAALLGQNVISRSRSLVPGNGYAWKVQRIAVSKRQLRALENHVTTVNGDVPSKHKRPGKKARVKARTKLQATQASQEQQQKTDELKEAAEREKRTRRNREKKAKKKQREKVKKAEGQAGHVVMEDESDSE</sequence>
<protein>
    <recommendedName>
        <fullName evidence="4">BTB domain-containing protein</fullName>
    </recommendedName>
</protein>
<dbReference type="PANTHER" id="PTHR46231">
    <property type="entry name" value="ANKYRIN REPEAT AND BTB/POZ DOMAIN-CONTAINING PROTEIN 1"/>
    <property type="match status" value="1"/>
</dbReference>
<feature type="compositionally biased region" description="Low complexity" evidence="3">
    <location>
        <begin position="475"/>
        <end position="484"/>
    </location>
</feature>
<dbReference type="GeneID" id="71982952"/>
<evidence type="ECO:0000256" key="2">
    <source>
        <dbReference type="ARBA" id="ARBA00023043"/>
    </source>
</evidence>
<feature type="region of interest" description="Disordered" evidence="3">
    <location>
        <begin position="452"/>
        <end position="535"/>
    </location>
</feature>
<dbReference type="Proteomes" id="UP000756132">
    <property type="component" value="Chromosome 2"/>
</dbReference>
<feature type="compositionally biased region" description="Basic residues" evidence="3">
    <location>
        <begin position="499"/>
        <end position="516"/>
    </location>
</feature>
<feature type="domain" description="BTB" evidence="4">
    <location>
        <begin position="95"/>
        <end position="164"/>
    </location>
</feature>
<dbReference type="GO" id="GO:0000151">
    <property type="term" value="C:ubiquitin ligase complex"/>
    <property type="evidence" value="ECO:0007669"/>
    <property type="project" value="TreeGrafter"/>
</dbReference>
<keyword evidence="6" id="KW-1185">Reference proteome</keyword>
<organism evidence="5 6">
    <name type="scientific">Passalora fulva</name>
    <name type="common">Tomato leaf mold</name>
    <name type="synonym">Cladosporium fulvum</name>
    <dbReference type="NCBI Taxonomy" id="5499"/>
    <lineage>
        <taxon>Eukaryota</taxon>
        <taxon>Fungi</taxon>
        <taxon>Dikarya</taxon>
        <taxon>Ascomycota</taxon>
        <taxon>Pezizomycotina</taxon>
        <taxon>Dothideomycetes</taxon>
        <taxon>Dothideomycetidae</taxon>
        <taxon>Mycosphaerellales</taxon>
        <taxon>Mycosphaerellaceae</taxon>
        <taxon>Fulvia</taxon>
    </lineage>
</organism>
<dbReference type="InterPro" id="IPR011333">
    <property type="entry name" value="SKP1/BTB/POZ_sf"/>
</dbReference>
<dbReference type="PROSITE" id="PS50097">
    <property type="entry name" value="BTB"/>
    <property type="match status" value="1"/>
</dbReference>
<dbReference type="AlphaFoldDB" id="A0A9Q8L9B7"/>
<dbReference type="Gene3D" id="3.30.710.10">
    <property type="entry name" value="Potassium Channel Kv1.1, Chain A"/>
    <property type="match status" value="1"/>
</dbReference>
<dbReference type="PANTHER" id="PTHR46231:SF1">
    <property type="entry name" value="ANKYRIN REPEAT AND BTB_POZ DOMAIN-CONTAINING PROTEIN 1"/>
    <property type="match status" value="1"/>
</dbReference>
<evidence type="ECO:0000256" key="1">
    <source>
        <dbReference type="ARBA" id="ARBA00022737"/>
    </source>
</evidence>
<keyword evidence="2" id="KW-0040">ANK repeat</keyword>
<name>A0A9Q8L9B7_PASFU</name>
<dbReference type="EMBL" id="CP090164">
    <property type="protein sequence ID" value="UJO13182.1"/>
    <property type="molecule type" value="Genomic_DNA"/>
</dbReference>
<reference evidence="5" key="1">
    <citation type="submission" date="2021-12" db="EMBL/GenBank/DDBJ databases">
        <authorList>
            <person name="Zaccaron A."/>
            <person name="Stergiopoulos I."/>
        </authorList>
    </citation>
    <scope>NUCLEOTIDE SEQUENCE</scope>
    <source>
        <strain evidence="5">Race5_Kim</strain>
    </source>
</reference>
<dbReference type="InterPro" id="IPR044515">
    <property type="entry name" value="ABTB1"/>
</dbReference>
<feature type="compositionally biased region" description="Basic and acidic residues" evidence="3">
    <location>
        <begin position="485"/>
        <end position="498"/>
    </location>
</feature>
<dbReference type="GO" id="GO:0005737">
    <property type="term" value="C:cytoplasm"/>
    <property type="evidence" value="ECO:0007669"/>
    <property type="project" value="TreeGrafter"/>
</dbReference>
<gene>
    <name evidence="5" type="ORF">CLAFUR5_03074</name>
</gene>
<keyword evidence="1" id="KW-0677">Repeat</keyword>
<dbReference type="Pfam" id="PF00651">
    <property type="entry name" value="BTB"/>
    <property type="match status" value="1"/>
</dbReference>
<dbReference type="RefSeq" id="XP_047757548.1">
    <property type="nucleotide sequence ID" value="XM_047902222.1"/>
</dbReference>
<dbReference type="InterPro" id="IPR000210">
    <property type="entry name" value="BTB/POZ_dom"/>
</dbReference>
<feature type="compositionally biased region" description="Basic residues" evidence="3">
    <location>
        <begin position="458"/>
        <end position="472"/>
    </location>
</feature>
<dbReference type="CDD" id="cd18186">
    <property type="entry name" value="BTB_POZ_ZBTB_KLHL-like"/>
    <property type="match status" value="1"/>
</dbReference>
<dbReference type="OrthoDB" id="5425061at2759"/>
<reference evidence="5" key="2">
    <citation type="journal article" date="2022" name="Microb. Genom.">
        <title>A chromosome-scale genome assembly of the tomato pathogen Cladosporium fulvum reveals a compartmentalized genome architecture and the presence of a dispensable chromosome.</title>
        <authorList>
            <person name="Zaccaron A.Z."/>
            <person name="Chen L.H."/>
            <person name="Samaras A."/>
            <person name="Stergiopoulos I."/>
        </authorList>
    </citation>
    <scope>NUCLEOTIDE SEQUENCE</scope>
    <source>
        <strain evidence="5">Race5_Kim</strain>
    </source>
</reference>
<accession>A0A9Q8L9B7</accession>
<dbReference type="SUPFAM" id="SSF54695">
    <property type="entry name" value="POZ domain"/>
    <property type="match status" value="1"/>
</dbReference>
<evidence type="ECO:0000313" key="5">
    <source>
        <dbReference type="EMBL" id="UJO13182.1"/>
    </source>
</evidence>
<dbReference type="KEGG" id="ffu:CLAFUR5_03074"/>
<evidence type="ECO:0000259" key="4">
    <source>
        <dbReference type="PROSITE" id="PS50097"/>
    </source>
</evidence>
<dbReference type="InterPro" id="IPR018555">
    <property type="entry name" value="C630.06c-like"/>
</dbReference>
<dbReference type="Pfam" id="PF09428">
    <property type="entry name" value="DUF2011"/>
    <property type="match status" value="1"/>
</dbReference>
<dbReference type="SMART" id="SM00225">
    <property type="entry name" value="BTB"/>
    <property type="match status" value="1"/>
</dbReference>
<evidence type="ECO:0000313" key="6">
    <source>
        <dbReference type="Proteomes" id="UP000756132"/>
    </source>
</evidence>